<evidence type="ECO:0000256" key="5">
    <source>
        <dbReference type="ARBA" id="ARBA00023136"/>
    </source>
</evidence>
<feature type="transmembrane region" description="Helical" evidence="6">
    <location>
        <begin position="344"/>
        <end position="371"/>
    </location>
</feature>
<feature type="transmembrane region" description="Helical" evidence="6">
    <location>
        <begin position="16"/>
        <end position="36"/>
    </location>
</feature>
<dbReference type="RefSeq" id="WP_018704865.1">
    <property type="nucleotide sequence ID" value="NZ_BOQT01000008.1"/>
</dbReference>
<feature type="transmembrane region" description="Helical" evidence="6">
    <location>
        <begin position="143"/>
        <end position="166"/>
    </location>
</feature>
<dbReference type="CDD" id="cd17475">
    <property type="entry name" value="MFS_MT3072_like"/>
    <property type="match status" value="1"/>
</dbReference>
<feature type="transmembrane region" description="Helical" evidence="6">
    <location>
        <begin position="288"/>
        <end position="305"/>
    </location>
</feature>
<dbReference type="Proteomes" id="UP000680279">
    <property type="component" value="Unassembled WGS sequence"/>
</dbReference>
<organism evidence="8 9">
    <name type="scientific">Siminovitchia fordii</name>
    <dbReference type="NCBI Taxonomy" id="254759"/>
    <lineage>
        <taxon>Bacteria</taxon>
        <taxon>Bacillati</taxon>
        <taxon>Bacillota</taxon>
        <taxon>Bacilli</taxon>
        <taxon>Bacillales</taxon>
        <taxon>Bacillaceae</taxon>
        <taxon>Siminovitchia</taxon>
    </lineage>
</organism>
<dbReference type="EMBL" id="BOQT01000008">
    <property type="protein sequence ID" value="GIN21243.1"/>
    <property type="molecule type" value="Genomic_DNA"/>
</dbReference>
<evidence type="ECO:0000256" key="6">
    <source>
        <dbReference type="SAM" id="Phobius"/>
    </source>
</evidence>
<comment type="subcellular location">
    <subcellularLocation>
        <location evidence="1">Cell membrane</location>
        <topology evidence="1">Multi-pass membrane protein</topology>
    </subcellularLocation>
</comment>
<comment type="caution">
    <text evidence="8">The sequence shown here is derived from an EMBL/GenBank/DDBJ whole genome shotgun (WGS) entry which is preliminary data.</text>
</comment>
<gene>
    <name evidence="8" type="ORF">J1TS3_23770</name>
</gene>
<feature type="transmembrane region" description="Helical" evidence="6">
    <location>
        <begin position="311"/>
        <end position="337"/>
    </location>
</feature>
<keyword evidence="2" id="KW-0813">Transport</keyword>
<name>A0ABQ4K7W9_9BACI</name>
<dbReference type="PANTHER" id="PTHR23527:SF1">
    <property type="entry name" value="BLL3282 PROTEIN"/>
    <property type="match status" value="1"/>
</dbReference>
<feature type="transmembrane region" description="Helical" evidence="6">
    <location>
        <begin position="254"/>
        <end position="276"/>
    </location>
</feature>
<evidence type="ECO:0000259" key="7">
    <source>
        <dbReference type="PROSITE" id="PS50850"/>
    </source>
</evidence>
<accession>A0ABQ4K7W9</accession>
<dbReference type="InterPro" id="IPR020846">
    <property type="entry name" value="MFS_dom"/>
</dbReference>
<evidence type="ECO:0000313" key="9">
    <source>
        <dbReference type="Proteomes" id="UP000680279"/>
    </source>
</evidence>
<feature type="transmembrane region" description="Helical" evidence="6">
    <location>
        <begin position="219"/>
        <end position="242"/>
    </location>
</feature>
<evidence type="ECO:0000256" key="4">
    <source>
        <dbReference type="ARBA" id="ARBA00022989"/>
    </source>
</evidence>
<keyword evidence="3 6" id="KW-0812">Transmembrane</keyword>
<dbReference type="InterPro" id="IPR011701">
    <property type="entry name" value="MFS"/>
</dbReference>
<feature type="transmembrane region" description="Helical" evidence="6">
    <location>
        <begin position="172"/>
        <end position="192"/>
    </location>
</feature>
<evidence type="ECO:0000256" key="1">
    <source>
        <dbReference type="ARBA" id="ARBA00004651"/>
    </source>
</evidence>
<evidence type="ECO:0000256" key="3">
    <source>
        <dbReference type="ARBA" id="ARBA00022692"/>
    </source>
</evidence>
<protein>
    <submittedName>
        <fullName evidence="8">MFS transporter</fullName>
    </submittedName>
</protein>
<feature type="transmembrane region" description="Helical" evidence="6">
    <location>
        <begin position="108"/>
        <end position="131"/>
    </location>
</feature>
<dbReference type="Gene3D" id="1.20.1250.20">
    <property type="entry name" value="MFS general substrate transporter like domains"/>
    <property type="match status" value="2"/>
</dbReference>
<feature type="transmembrane region" description="Helical" evidence="6">
    <location>
        <begin position="83"/>
        <end position="102"/>
    </location>
</feature>
<proteinExistence type="predicted"/>
<feature type="transmembrane region" description="Helical" evidence="6">
    <location>
        <begin position="377"/>
        <end position="395"/>
    </location>
</feature>
<keyword evidence="5 6" id="KW-0472">Membrane</keyword>
<dbReference type="InterPro" id="IPR052952">
    <property type="entry name" value="MFS-Transporter"/>
</dbReference>
<dbReference type="PANTHER" id="PTHR23527">
    <property type="entry name" value="BLL3282 PROTEIN"/>
    <property type="match status" value="1"/>
</dbReference>
<feature type="domain" description="Major facilitator superfamily (MFS) profile" evidence="7">
    <location>
        <begin position="18"/>
        <end position="403"/>
    </location>
</feature>
<keyword evidence="4 6" id="KW-1133">Transmembrane helix</keyword>
<evidence type="ECO:0000313" key="8">
    <source>
        <dbReference type="EMBL" id="GIN21243.1"/>
    </source>
</evidence>
<keyword evidence="9" id="KW-1185">Reference proteome</keyword>
<reference evidence="8 9" key="1">
    <citation type="submission" date="2021-03" db="EMBL/GenBank/DDBJ databases">
        <title>Antimicrobial resistance genes in bacteria isolated from Japanese honey, and their potential for conferring macrolide and lincosamide resistance in the American foulbrood pathogen Paenibacillus larvae.</title>
        <authorList>
            <person name="Okamoto M."/>
            <person name="Kumagai M."/>
            <person name="Kanamori H."/>
            <person name="Takamatsu D."/>
        </authorList>
    </citation>
    <scope>NUCLEOTIDE SEQUENCE [LARGE SCALE GENOMIC DNA]</scope>
    <source>
        <strain evidence="8 9">J1TS3</strain>
    </source>
</reference>
<dbReference type="SUPFAM" id="SSF103473">
    <property type="entry name" value="MFS general substrate transporter"/>
    <property type="match status" value="1"/>
</dbReference>
<dbReference type="Pfam" id="PF07690">
    <property type="entry name" value="MFS_1"/>
    <property type="match status" value="1"/>
</dbReference>
<dbReference type="PROSITE" id="PS50850">
    <property type="entry name" value="MFS"/>
    <property type="match status" value="1"/>
</dbReference>
<feature type="transmembrane region" description="Helical" evidence="6">
    <location>
        <begin position="56"/>
        <end position="76"/>
    </location>
</feature>
<dbReference type="InterPro" id="IPR036259">
    <property type="entry name" value="MFS_trans_sf"/>
</dbReference>
<evidence type="ECO:0000256" key="2">
    <source>
        <dbReference type="ARBA" id="ARBA00022448"/>
    </source>
</evidence>
<sequence>MDFRKLHVESSQNFKWFVLIVATLSQTCASFVIFGMGPMAAFYQQTFNLSQFETGMIVSTVNIGPIISMIIFGNMMDKYGEKWVVGLGSILLGLNTFIAYLIDSYIVLLTNLLFVGIWYGTAQPGGSSAIVKWFPRKHRGLAMGIRQTGIPVGGALAAISLPFFFYRFGLEAAILLQAFIATVGGLIFLLIYKNPGTEIQPEHYTFKEKIIRIKNNSQLYPVLFIGMTMVSVQLIIVAHLMGYLKKMLGLDLELAGSLLSLALIGGTFGRLILAWISDNIFAGNRSKPLLLTIWSTVFIILLFLSGMSMPLWGIGLLCFFFGFLGIGWYSLFIVMIAEKSDKNFIGLTVSFALTINQFFIVASPALFGLLVDWTNGYFIPFAILAVAISAGGIWLRMTEQKISEIL</sequence>